<evidence type="ECO:0000313" key="2">
    <source>
        <dbReference type="EMBL" id="GAV05694.1"/>
    </source>
</evidence>
<sequence>MKITMSNEMAKAVDQLFSQDPADEVAGSEKRGVAFVKSRSEAVGFPKGWYREELIRSGSGVVNPGHKIVHYHSPDGRKFRSKADLTRFFGHRLDLSNFDFKSGKMLPGYGASQKKNLNTAKSGAQKGLSGPVSALGSVSLQRFLDPPVRQCTCIYNQKVRAIETCGTNVCKDAKDIPRASGMKNLKPKPAQVFWSKRLEGFSARDVNEGRIDMSHLPRGFKAGSGILSDSAAVISLASSVFNASSQGSQAGSEQGPIFGQGEKFSKNLAFVNPYQPLVAHVKVTPELIEEQELQVQRLRRDLARLMGRPQKERI</sequence>
<dbReference type="Proteomes" id="UP000186922">
    <property type="component" value="Unassembled WGS sequence"/>
</dbReference>
<dbReference type="InterPro" id="IPR001739">
    <property type="entry name" value="Methyl_CpG_DNA-bd"/>
</dbReference>
<dbReference type="SUPFAM" id="SSF54171">
    <property type="entry name" value="DNA-binding domain"/>
    <property type="match status" value="1"/>
</dbReference>
<name>A0A1D1W2U9_RAMVA</name>
<keyword evidence="3" id="KW-1185">Reference proteome</keyword>
<proteinExistence type="predicted"/>
<dbReference type="Pfam" id="PF01429">
    <property type="entry name" value="MBD"/>
    <property type="match status" value="1"/>
</dbReference>
<dbReference type="SMART" id="SM00391">
    <property type="entry name" value="MBD"/>
    <property type="match status" value="1"/>
</dbReference>
<gene>
    <name evidence="2" type="primary">RvY_15786-1</name>
    <name evidence="2" type="synonym">RvY_15786.1</name>
    <name evidence="2" type="ORF">RvY_15786</name>
</gene>
<protein>
    <recommendedName>
        <fullName evidence="1">MBD domain-containing protein</fullName>
    </recommendedName>
</protein>
<evidence type="ECO:0000313" key="3">
    <source>
        <dbReference type="Proteomes" id="UP000186922"/>
    </source>
</evidence>
<dbReference type="GO" id="GO:0003677">
    <property type="term" value="F:DNA binding"/>
    <property type="evidence" value="ECO:0007669"/>
    <property type="project" value="InterPro"/>
</dbReference>
<dbReference type="EMBL" id="BDGG01000012">
    <property type="protein sequence ID" value="GAV05694.1"/>
    <property type="molecule type" value="Genomic_DNA"/>
</dbReference>
<dbReference type="PROSITE" id="PS50982">
    <property type="entry name" value="MBD"/>
    <property type="match status" value="1"/>
</dbReference>
<dbReference type="InterPro" id="IPR016177">
    <property type="entry name" value="DNA-bd_dom_sf"/>
</dbReference>
<dbReference type="Gene3D" id="3.30.890.10">
    <property type="entry name" value="Methyl-cpg-binding Protein 2, Chain A"/>
    <property type="match status" value="1"/>
</dbReference>
<feature type="domain" description="MBD" evidence="1">
    <location>
        <begin position="35"/>
        <end position="105"/>
    </location>
</feature>
<evidence type="ECO:0000259" key="1">
    <source>
        <dbReference type="PROSITE" id="PS50982"/>
    </source>
</evidence>
<dbReference type="OrthoDB" id="10072024at2759"/>
<reference evidence="2 3" key="1">
    <citation type="journal article" date="2016" name="Nat. Commun.">
        <title>Extremotolerant tardigrade genome and improved radiotolerance of human cultured cells by tardigrade-unique protein.</title>
        <authorList>
            <person name="Hashimoto T."/>
            <person name="Horikawa D.D."/>
            <person name="Saito Y."/>
            <person name="Kuwahara H."/>
            <person name="Kozuka-Hata H."/>
            <person name="Shin-I T."/>
            <person name="Minakuchi Y."/>
            <person name="Ohishi K."/>
            <person name="Motoyama A."/>
            <person name="Aizu T."/>
            <person name="Enomoto A."/>
            <person name="Kondo K."/>
            <person name="Tanaka S."/>
            <person name="Hara Y."/>
            <person name="Koshikawa S."/>
            <person name="Sagara H."/>
            <person name="Miura T."/>
            <person name="Yokobori S."/>
            <person name="Miyagawa K."/>
            <person name="Suzuki Y."/>
            <person name="Kubo T."/>
            <person name="Oyama M."/>
            <person name="Kohara Y."/>
            <person name="Fujiyama A."/>
            <person name="Arakawa K."/>
            <person name="Katayama T."/>
            <person name="Toyoda A."/>
            <person name="Kunieda T."/>
        </authorList>
    </citation>
    <scope>NUCLEOTIDE SEQUENCE [LARGE SCALE GENOMIC DNA]</scope>
    <source>
        <strain evidence="2 3">YOKOZUNA-1</strain>
    </source>
</reference>
<dbReference type="STRING" id="947166.A0A1D1W2U9"/>
<accession>A0A1D1W2U9</accession>
<dbReference type="AlphaFoldDB" id="A0A1D1W2U9"/>
<organism evidence="2 3">
    <name type="scientific">Ramazzottius varieornatus</name>
    <name type="common">Water bear</name>
    <name type="synonym">Tardigrade</name>
    <dbReference type="NCBI Taxonomy" id="947166"/>
    <lineage>
        <taxon>Eukaryota</taxon>
        <taxon>Metazoa</taxon>
        <taxon>Ecdysozoa</taxon>
        <taxon>Tardigrada</taxon>
        <taxon>Eutardigrada</taxon>
        <taxon>Parachela</taxon>
        <taxon>Hypsibioidea</taxon>
        <taxon>Ramazzottiidae</taxon>
        <taxon>Ramazzottius</taxon>
    </lineage>
</organism>
<comment type="caution">
    <text evidence="2">The sequence shown here is derived from an EMBL/GenBank/DDBJ whole genome shotgun (WGS) entry which is preliminary data.</text>
</comment>